<dbReference type="SUPFAM" id="SSF52540">
    <property type="entry name" value="P-loop containing nucleoside triphosphate hydrolases"/>
    <property type="match status" value="1"/>
</dbReference>
<dbReference type="InterPro" id="IPR036259">
    <property type="entry name" value="MFS_trans_sf"/>
</dbReference>
<evidence type="ECO:0000313" key="9">
    <source>
        <dbReference type="Proteomes" id="UP001652582"/>
    </source>
</evidence>
<feature type="transmembrane region" description="Helical" evidence="7">
    <location>
        <begin position="173"/>
        <end position="191"/>
    </location>
</feature>
<dbReference type="PANTHER" id="PTHR48021">
    <property type="match status" value="1"/>
</dbReference>
<feature type="transmembrane region" description="Helical" evidence="7">
    <location>
        <begin position="21"/>
        <end position="43"/>
    </location>
</feature>
<dbReference type="Pfam" id="PF00025">
    <property type="entry name" value="Arf"/>
    <property type="match status" value="1"/>
</dbReference>
<feature type="transmembrane region" description="Helical" evidence="7">
    <location>
        <begin position="454"/>
        <end position="479"/>
    </location>
</feature>
<feature type="transmembrane region" description="Helical" evidence="7">
    <location>
        <begin position="55"/>
        <end position="73"/>
    </location>
</feature>
<feature type="domain" description="Major facilitator superfamily (MFS) profile" evidence="8">
    <location>
        <begin position="5"/>
        <end position="508"/>
    </location>
</feature>
<dbReference type="Pfam" id="PF00083">
    <property type="entry name" value="Sugar_tr"/>
    <property type="match status" value="2"/>
</dbReference>
<dbReference type="Gene3D" id="1.20.1250.20">
    <property type="entry name" value="MFS general substrate transporter like domains"/>
    <property type="match status" value="2"/>
</dbReference>
<dbReference type="InterPro" id="IPR027417">
    <property type="entry name" value="P-loop_NTPase"/>
</dbReference>
<dbReference type="InterPro" id="IPR050549">
    <property type="entry name" value="MFS_Trehalose_Transporter"/>
</dbReference>
<keyword evidence="9" id="KW-1185">Reference proteome</keyword>
<dbReference type="SUPFAM" id="SSF103473">
    <property type="entry name" value="MFS general substrate transporter"/>
    <property type="match status" value="2"/>
</dbReference>
<dbReference type="PROSITE" id="PS50850">
    <property type="entry name" value="MFS"/>
    <property type="match status" value="1"/>
</dbReference>
<keyword evidence="6 7" id="KW-0472">Membrane</keyword>
<dbReference type="Proteomes" id="UP001652582">
    <property type="component" value="Chromosome 2"/>
</dbReference>
<evidence type="ECO:0000256" key="1">
    <source>
        <dbReference type="ARBA" id="ARBA00004141"/>
    </source>
</evidence>
<evidence type="ECO:0000256" key="3">
    <source>
        <dbReference type="ARBA" id="ARBA00022741"/>
    </source>
</evidence>
<dbReference type="PANTHER" id="PTHR48021:SF33">
    <property type="entry name" value="AT22075P-RELATED"/>
    <property type="match status" value="1"/>
</dbReference>
<feature type="transmembrane region" description="Helical" evidence="7">
    <location>
        <begin position="256"/>
        <end position="279"/>
    </location>
</feature>
<reference evidence="10" key="2">
    <citation type="submission" date="2025-08" db="UniProtKB">
        <authorList>
            <consortium name="RefSeq"/>
        </authorList>
    </citation>
    <scope>IDENTIFICATION</scope>
</reference>
<accession>A0ABM3LQF7</accession>
<keyword evidence="5" id="KW-0342">GTP-binding</keyword>
<evidence type="ECO:0000256" key="4">
    <source>
        <dbReference type="ARBA" id="ARBA00022989"/>
    </source>
</evidence>
<feature type="transmembrane region" description="Helical" evidence="7">
    <location>
        <begin position="144"/>
        <end position="161"/>
    </location>
</feature>
<evidence type="ECO:0000313" key="10">
    <source>
        <dbReference type="RefSeq" id="XP_052741279.1"/>
    </source>
</evidence>
<evidence type="ECO:0000256" key="7">
    <source>
        <dbReference type="SAM" id="Phobius"/>
    </source>
</evidence>
<dbReference type="GeneID" id="112053076"/>
<dbReference type="Gene3D" id="3.40.50.300">
    <property type="entry name" value="P-loop containing nucleotide triphosphate hydrolases"/>
    <property type="match status" value="1"/>
</dbReference>
<dbReference type="InterPro" id="IPR005225">
    <property type="entry name" value="Small_GTP-bd"/>
</dbReference>
<dbReference type="SMART" id="SM00178">
    <property type="entry name" value="SAR"/>
    <property type="match status" value="1"/>
</dbReference>
<comment type="subcellular location">
    <subcellularLocation>
        <location evidence="1">Membrane</location>
        <topology evidence="1">Multi-pass membrane protein</topology>
    </subcellularLocation>
</comment>
<feature type="transmembrane region" description="Helical" evidence="7">
    <location>
        <begin position="485"/>
        <end position="504"/>
    </location>
</feature>
<dbReference type="RefSeq" id="XP_052741279.1">
    <property type="nucleotide sequence ID" value="XM_052885319.1"/>
</dbReference>
<proteinExistence type="predicted"/>
<dbReference type="InterPro" id="IPR020846">
    <property type="entry name" value="MFS_dom"/>
</dbReference>
<gene>
    <name evidence="10" type="primary">LOC112053076</name>
</gene>
<dbReference type="InterPro" id="IPR006689">
    <property type="entry name" value="Small_GTPase_ARF/SAR"/>
</dbReference>
<evidence type="ECO:0000259" key="8">
    <source>
        <dbReference type="PROSITE" id="PS50850"/>
    </source>
</evidence>
<keyword evidence="2 7" id="KW-0812">Transmembrane</keyword>
<keyword evidence="3" id="KW-0547">Nucleotide-binding</keyword>
<evidence type="ECO:0000256" key="5">
    <source>
        <dbReference type="ARBA" id="ARBA00023134"/>
    </source>
</evidence>
<keyword evidence="4 7" id="KW-1133">Transmembrane helix</keyword>
<name>A0ABM3LQF7_BICAN</name>
<feature type="transmembrane region" description="Helical" evidence="7">
    <location>
        <begin position="85"/>
        <end position="106"/>
    </location>
</feature>
<sequence>MTVKSSWLVWLARIKCAINQVMIVLLINVPTISFGLAMGWVSLASGEAGPEASRGAVIASVTTFAASLVGVPLSARALLAGRKVALIGTSASFVICWSLKLASVWGGEWCIVAARVAAGLGGAAAWALSPLLAREMCSEKYRGAAVSALALTHNAGVLIMYLAADSALTHRTVLWWCLGLALVHCFVFAFVPESPSFLAAKGKIKEARVALAWFRSMSVDDPALETELAALPPPESEQTPFSLAKEMLKDLQRRRAFIIGAIAVIGQEVCGILAIMQYAERVFVLAREEVKVNETPFIEVLNKTLTSSLLHKTTSREGLTDTVANVLNRTVATSLIDKVTSTEAIDVVAMSVEHGMSSELVTPARHAVIIGAVQLATSALSLYLVERVGRRPLLIWCAVLTGVSLALAAWLVGVSTNGTAIAIAVAIAADSAGLQPAPYAVLADMFHYQYRGCALMLVTAAGCIANALEVAIFPAAVAAGGLRTALILAAVITLSYAVFTIIAVPETRGKTPEEIYNAIYPLKEATDCESGQKKCPVLSDKECSVTDCGNNVEKSVCTNLQLPRFIIISKYKNLKNIQEHINNKTMGLLDKLSAWMGGGVTQATVLVLGLDNSGKTSLLNALRPPEQRAALTVPTVAQQQDQFQSGGVSFSAWDVSGAARMRALWERHYRYAHAVIFVVDAADHLRLVVAREELELMLAHPDMFGRRVPLLVLANKSDASHALSATHVAAALGLERIADKPWHICACSALTGSGLPDGIAWLARQLREQKNK</sequence>
<dbReference type="PROSITE" id="PS51417">
    <property type="entry name" value="ARF"/>
    <property type="match status" value="1"/>
</dbReference>
<dbReference type="SMART" id="SM00177">
    <property type="entry name" value="ARF"/>
    <property type="match status" value="1"/>
</dbReference>
<evidence type="ECO:0000256" key="6">
    <source>
        <dbReference type="ARBA" id="ARBA00023136"/>
    </source>
</evidence>
<dbReference type="NCBIfam" id="TIGR00231">
    <property type="entry name" value="small_GTP"/>
    <property type="match status" value="1"/>
</dbReference>
<dbReference type="InterPro" id="IPR005829">
    <property type="entry name" value="Sugar_transporter_CS"/>
</dbReference>
<organism evidence="9 10">
    <name type="scientific">Bicyclus anynana</name>
    <name type="common">Squinting bush brown butterfly</name>
    <dbReference type="NCBI Taxonomy" id="110368"/>
    <lineage>
        <taxon>Eukaryota</taxon>
        <taxon>Metazoa</taxon>
        <taxon>Ecdysozoa</taxon>
        <taxon>Arthropoda</taxon>
        <taxon>Hexapoda</taxon>
        <taxon>Insecta</taxon>
        <taxon>Pterygota</taxon>
        <taxon>Neoptera</taxon>
        <taxon>Endopterygota</taxon>
        <taxon>Lepidoptera</taxon>
        <taxon>Glossata</taxon>
        <taxon>Ditrysia</taxon>
        <taxon>Papilionoidea</taxon>
        <taxon>Nymphalidae</taxon>
        <taxon>Satyrinae</taxon>
        <taxon>Satyrini</taxon>
        <taxon>Mycalesina</taxon>
        <taxon>Bicyclus</taxon>
    </lineage>
</organism>
<feature type="transmembrane region" description="Helical" evidence="7">
    <location>
        <begin position="112"/>
        <end position="132"/>
    </location>
</feature>
<reference evidence="9" key="1">
    <citation type="submission" date="2025-05" db="UniProtKB">
        <authorList>
            <consortium name="RefSeq"/>
        </authorList>
    </citation>
    <scope>NUCLEOTIDE SEQUENCE [LARGE SCALE GENOMIC DNA]</scope>
</reference>
<evidence type="ECO:0000256" key="2">
    <source>
        <dbReference type="ARBA" id="ARBA00022692"/>
    </source>
</evidence>
<feature type="transmembrane region" description="Helical" evidence="7">
    <location>
        <begin position="393"/>
        <end position="413"/>
    </location>
</feature>
<dbReference type="InterPro" id="IPR005828">
    <property type="entry name" value="MFS_sugar_transport-like"/>
</dbReference>
<dbReference type="PROSITE" id="PS00216">
    <property type="entry name" value="SUGAR_TRANSPORT_1"/>
    <property type="match status" value="1"/>
</dbReference>
<feature type="transmembrane region" description="Helical" evidence="7">
    <location>
        <begin position="419"/>
        <end position="442"/>
    </location>
</feature>
<feature type="transmembrane region" description="Helical" evidence="7">
    <location>
        <begin position="366"/>
        <end position="386"/>
    </location>
</feature>
<dbReference type="PRINTS" id="PR00328">
    <property type="entry name" value="SAR1GTPBP"/>
</dbReference>
<protein>
    <submittedName>
        <fullName evidence="10">Solute carrier family 2, facilitated glucose transporter member 8-like</fullName>
    </submittedName>
</protein>